<dbReference type="EMBL" id="KV893662">
    <property type="protein sequence ID" value="OON19013.1"/>
    <property type="molecule type" value="Genomic_DNA"/>
</dbReference>
<reference evidence="1 2" key="1">
    <citation type="submission" date="2015-03" db="EMBL/GenBank/DDBJ databases">
        <title>Draft genome of the nematode, Opisthorchis viverrini.</title>
        <authorList>
            <person name="Mitreva M."/>
        </authorList>
    </citation>
    <scope>NUCLEOTIDE SEQUENCE [LARGE SCALE GENOMIC DNA]</scope>
    <source>
        <strain evidence="1">Khon Kaen</strain>
    </source>
</reference>
<gene>
    <name evidence="1" type="ORF">X801_05125</name>
</gene>
<accession>A0A1S8WXN6</accession>
<feature type="non-terminal residue" evidence="1">
    <location>
        <position position="209"/>
    </location>
</feature>
<organism evidence="1 2">
    <name type="scientific">Opisthorchis viverrini</name>
    <name type="common">Southeast Asian liver fluke</name>
    <dbReference type="NCBI Taxonomy" id="6198"/>
    <lineage>
        <taxon>Eukaryota</taxon>
        <taxon>Metazoa</taxon>
        <taxon>Spiralia</taxon>
        <taxon>Lophotrochozoa</taxon>
        <taxon>Platyhelminthes</taxon>
        <taxon>Trematoda</taxon>
        <taxon>Digenea</taxon>
        <taxon>Opisthorchiida</taxon>
        <taxon>Opisthorchiata</taxon>
        <taxon>Opisthorchiidae</taxon>
        <taxon>Opisthorchis</taxon>
    </lineage>
</organism>
<evidence type="ECO:0000313" key="2">
    <source>
        <dbReference type="Proteomes" id="UP000243686"/>
    </source>
</evidence>
<dbReference type="AlphaFoldDB" id="A0A1S8WXN6"/>
<sequence length="209" mass="23647">MDLCSLGRRGLRVRRKLLKTRKYGRGDVRRGDVPDARASLVVICGSIGVSCCPNPLFCPGVDSLVVPGFVRVFDLDRERRLVRNATGLKRKLMFPVGFFFRRARGDPEIVCERKKVVAIKIAKSVVDKDGRTQTTVVSPADPVTSFHIYEKCCFDRRAFDTCASRQKPICRRRYEDLRLVDALRLHNSDFKSPLTKMLGSSSSRHIQSS</sequence>
<keyword evidence="2" id="KW-1185">Reference proteome</keyword>
<dbReference type="Proteomes" id="UP000243686">
    <property type="component" value="Unassembled WGS sequence"/>
</dbReference>
<name>A0A1S8WXN6_OPIVI</name>
<proteinExistence type="predicted"/>
<protein>
    <submittedName>
        <fullName evidence="1">Uncharacterized protein</fullName>
    </submittedName>
</protein>
<evidence type="ECO:0000313" key="1">
    <source>
        <dbReference type="EMBL" id="OON19013.1"/>
    </source>
</evidence>